<gene>
    <name evidence="1" type="ORF">CLOSTMETH_01550</name>
</gene>
<name>C0ECH9_9FIRM</name>
<accession>C0ECH9</accession>
<proteinExistence type="predicted"/>
<dbReference type="STRING" id="537013.CLOSTMETH_01550"/>
<evidence type="ECO:0000313" key="2">
    <source>
        <dbReference type="Proteomes" id="UP000003340"/>
    </source>
</evidence>
<keyword evidence="2" id="KW-1185">Reference proteome</keyword>
<reference evidence="1 2" key="1">
    <citation type="submission" date="2009-01" db="EMBL/GenBank/DDBJ databases">
        <authorList>
            <person name="Fulton L."/>
            <person name="Clifton S."/>
            <person name="Fulton B."/>
            <person name="Xu J."/>
            <person name="Minx P."/>
            <person name="Pepin K.H."/>
            <person name="Johnson M."/>
            <person name="Bhonagiri V."/>
            <person name="Nash W.E."/>
            <person name="Mardis E.R."/>
            <person name="Wilson R.K."/>
        </authorList>
    </citation>
    <scope>NUCLEOTIDE SEQUENCE [LARGE SCALE GENOMIC DNA]</scope>
    <source>
        <strain evidence="1 2">DSM 5476</strain>
    </source>
</reference>
<comment type="caution">
    <text evidence="1">The sequence shown here is derived from an EMBL/GenBank/DDBJ whole genome shotgun (WGS) entry which is preliminary data.</text>
</comment>
<dbReference type="EMBL" id="ACEC01000052">
    <property type="protein sequence ID" value="EEG30795.1"/>
    <property type="molecule type" value="Genomic_DNA"/>
</dbReference>
<organism evidence="1 2">
    <name type="scientific">[Clostridium] methylpentosum DSM 5476</name>
    <dbReference type="NCBI Taxonomy" id="537013"/>
    <lineage>
        <taxon>Bacteria</taxon>
        <taxon>Bacillati</taxon>
        <taxon>Bacillota</taxon>
        <taxon>Clostridia</taxon>
        <taxon>Eubacteriales</taxon>
        <taxon>Oscillospiraceae</taxon>
        <taxon>Oscillospiraceae incertae sedis</taxon>
    </lineage>
</organism>
<protein>
    <submittedName>
        <fullName evidence="1">Uncharacterized protein</fullName>
    </submittedName>
</protein>
<evidence type="ECO:0000313" key="1">
    <source>
        <dbReference type="EMBL" id="EEG30795.1"/>
    </source>
</evidence>
<reference evidence="1 2" key="2">
    <citation type="submission" date="2009-02" db="EMBL/GenBank/DDBJ databases">
        <title>Draft genome sequence of Clostridium methylpentosum (DSM 5476).</title>
        <authorList>
            <person name="Sudarsanam P."/>
            <person name="Ley R."/>
            <person name="Guruge J."/>
            <person name="Turnbaugh P.J."/>
            <person name="Mahowald M."/>
            <person name="Liep D."/>
            <person name="Gordon J."/>
        </authorList>
    </citation>
    <scope>NUCLEOTIDE SEQUENCE [LARGE SCALE GENOMIC DNA]</scope>
    <source>
        <strain evidence="1 2">DSM 5476</strain>
    </source>
</reference>
<dbReference type="AlphaFoldDB" id="C0ECH9"/>
<dbReference type="Proteomes" id="UP000003340">
    <property type="component" value="Unassembled WGS sequence"/>
</dbReference>
<sequence length="58" mass="6854">MVLKVAVEQNCRREFIDNPLALVPRTLTRWRTGGRSKYFLKVLLHLKCSSVFDIKYKD</sequence>
<dbReference type="HOGENOM" id="CLU_2971374_0_0_9"/>